<evidence type="ECO:0000313" key="1">
    <source>
        <dbReference type="EMBL" id="KAJ3643520.1"/>
    </source>
</evidence>
<reference evidence="1" key="1">
    <citation type="journal article" date="2023" name="G3 (Bethesda)">
        <title>Whole genome assemblies of Zophobas morio and Tenebrio molitor.</title>
        <authorList>
            <person name="Kaur S."/>
            <person name="Stinson S.A."/>
            <person name="diCenzo G.C."/>
        </authorList>
    </citation>
    <scope>NUCLEOTIDE SEQUENCE</scope>
    <source>
        <strain evidence="1">QUZm001</strain>
    </source>
</reference>
<comment type="caution">
    <text evidence="1">The sequence shown here is derived from an EMBL/GenBank/DDBJ whole genome shotgun (WGS) entry which is preliminary data.</text>
</comment>
<dbReference type="Proteomes" id="UP001168821">
    <property type="component" value="Unassembled WGS sequence"/>
</dbReference>
<name>A0AA38M4D2_9CUCU</name>
<gene>
    <name evidence="1" type="ORF">Zmor_026226</name>
</gene>
<accession>A0AA38M4D2</accession>
<proteinExistence type="predicted"/>
<dbReference type="EMBL" id="JALNTZ010000008">
    <property type="protein sequence ID" value="KAJ3643520.1"/>
    <property type="molecule type" value="Genomic_DNA"/>
</dbReference>
<dbReference type="AlphaFoldDB" id="A0AA38M4D2"/>
<keyword evidence="2" id="KW-1185">Reference proteome</keyword>
<organism evidence="1 2">
    <name type="scientific">Zophobas morio</name>
    <dbReference type="NCBI Taxonomy" id="2755281"/>
    <lineage>
        <taxon>Eukaryota</taxon>
        <taxon>Metazoa</taxon>
        <taxon>Ecdysozoa</taxon>
        <taxon>Arthropoda</taxon>
        <taxon>Hexapoda</taxon>
        <taxon>Insecta</taxon>
        <taxon>Pterygota</taxon>
        <taxon>Neoptera</taxon>
        <taxon>Endopterygota</taxon>
        <taxon>Coleoptera</taxon>
        <taxon>Polyphaga</taxon>
        <taxon>Cucujiformia</taxon>
        <taxon>Tenebrionidae</taxon>
        <taxon>Zophobas</taxon>
    </lineage>
</organism>
<sequence>MAAVSIGRRRLATPPYDQTEGEPVIWTPRSLPLPRISKRCDLNNSSSIFLPYIVQCRVLFWGVGGNKTVAYVNIMLTDMTPTASQLYGAQIPAMSMNVKAAVSTLSVQTTPTEHPN</sequence>
<protein>
    <submittedName>
        <fullName evidence="1">Uncharacterized protein</fullName>
    </submittedName>
</protein>
<evidence type="ECO:0000313" key="2">
    <source>
        <dbReference type="Proteomes" id="UP001168821"/>
    </source>
</evidence>